<evidence type="ECO:0000256" key="1">
    <source>
        <dbReference type="SAM" id="MobiDB-lite"/>
    </source>
</evidence>
<name>A0A5B7FS90_PORTR</name>
<evidence type="ECO:0000313" key="3">
    <source>
        <dbReference type="Proteomes" id="UP000324222"/>
    </source>
</evidence>
<feature type="region of interest" description="Disordered" evidence="1">
    <location>
        <begin position="69"/>
        <end position="122"/>
    </location>
</feature>
<dbReference type="Proteomes" id="UP000324222">
    <property type="component" value="Unassembled WGS sequence"/>
</dbReference>
<comment type="caution">
    <text evidence="2">The sequence shown here is derived from an EMBL/GenBank/DDBJ whole genome shotgun (WGS) entry which is preliminary data.</text>
</comment>
<feature type="compositionally biased region" description="Basic residues" evidence="1">
    <location>
        <begin position="98"/>
        <end position="110"/>
    </location>
</feature>
<sequence>MPRPLRVQTQHMVLKTEGIFDSRTERSPPTWQRDAKTPNRRLATNVTIRHSVTATNPYNGSEGYKEARCLFPRASPGSDKRGRSGVLGRRVPRGGGGGRRRPAPTRHPGVRRLTNQHNPSKH</sequence>
<feature type="compositionally biased region" description="Polar residues" evidence="1">
    <location>
        <begin position="113"/>
        <end position="122"/>
    </location>
</feature>
<organism evidence="2 3">
    <name type="scientific">Portunus trituberculatus</name>
    <name type="common">Swimming crab</name>
    <name type="synonym">Neptunus trituberculatus</name>
    <dbReference type="NCBI Taxonomy" id="210409"/>
    <lineage>
        <taxon>Eukaryota</taxon>
        <taxon>Metazoa</taxon>
        <taxon>Ecdysozoa</taxon>
        <taxon>Arthropoda</taxon>
        <taxon>Crustacea</taxon>
        <taxon>Multicrustacea</taxon>
        <taxon>Malacostraca</taxon>
        <taxon>Eumalacostraca</taxon>
        <taxon>Eucarida</taxon>
        <taxon>Decapoda</taxon>
        <taxon>Pleocyemata</taxon>
        <taxon>Brachyura</taxon>
        <taxon>Eubrachyura</taxon>
        <taxon>Portunoidea</taxon>
        <taxon>Portunidae</taxon>
        <taxon>Portuninae</taxon>
        <taxon>Portunus</taxon>
    </lineage>
</organism>
<proteinExistence type="predicted"/>
<dbReference type="EMBL" id="VSRR010007634">
    <property type="protein sequence ID" value="MPC47244.1"/>
    <property type="molecule type" value="Genomic_DNA"/>
</dbReference>
<accession>A0A5B7FS90</accession>
<evidence type="ECO:0000313" key="2">
    <source>
        <dbReference type="EMBL" id="MPC47244.1"/>
    </source>
</evidence>
<reference evidence="2 3" key="1">
    <citation type="submission" date="2019-05" db="EMBL/GenBank/DDBJ databases">
        <title>Another draft genome of Portunus trituberculatus and its Hox gene families provides insights of decapod evolution.</title>
        <authorList>
            <person name="Jeong J.-H."/>
            <person name="Song I."/>
            <person name="Kim S."/>
            <person name="Choi T."/>
            <person name="Kim D."/>
            <person name="Ryu S."/>
            <person name="Kim W."/>
        </authorList>
    </citation>
    <scope>NUCLEOTIDE SEQUENCE [LARGE SCALE GENOMIC DNA]</scope>
    <source>
        <tissue evidence="2">Muscle</tissue>
    </source>
</reference>
<keyword evidence="3" id="KW-1185">Reference proteome</keyword>
<feature type="region of interest" description="Disordered" evidence="1">
    <location>
        <begin position="17"/>
        <end position="38"/>
    </location>
</feature>
<protein>
    <submittedName>
        <fullName evidence="2">Uncharacterized protein</fullName>
    </submittedName>
</protein>
<gene>
    <name evidence="2" type="ORF">E2C01_040985</name>
</gene>
<dbReference type="AlphaFoldDB" id="A0A5B7FS90"/>